<name>A0A2H1WTD9_SPOFR</name>
<evidence type="ECO:0000256" key="1">
    <source>
        <dbReference type="SAM" id="MobiDB-lite"/>
    </source>
</evidence>
<feature type="region of interest" description="Disordered" evidence="1">
    <location>
        <begin position="35"/>
        <end position="54"/>
    </location>
</feature>
<proteinExistence type="predicted"/>
<organism evidence="2">
    <name type="scientific">Spodoptera frugiperda</name>
    <name type="common">Fall armyworm</name>
    <dbReference type="NCBI Taxonomy" id="7108"/>
    <lineage>
        <taxon>Eukaryota</taxon>
        <taxon>Metazoa</taxon>
        <taxon>Ecdysozoa</taxon>
        <taxon>Arthropoda</taxon>
        <taxon>Hexapoda</taxon>
        <taxon>Insecta</taxon>
        <taxon>Pterygota</taxon>
        <taxon>Neoptera</taxon>
        <taxon>Endopterygota</taxon>
        <taxon>Lepidoptera</taxon>
        <taxon>Glossata</taxon>
        <taxon>Ditrysia</taxon>
        <taxon>Noctuoidea</taxon>
        <taxon>Noctuidae</taxon>
        <taxon>Amphipyrinae</taxon>
        <taxon>Spodoptera</taxon>
    </lineage>
</organism>
<evidence type="ECO:0000313" key="2">
    <source>
        <dbReference type="EMBL" id="SOQ56339.1"/>
    </source>
</evidence>
<accession>A0A2H1WTD9</accession>
<gene>
    <name evidence="2" type="ORF">SFRICE_023019</name>
</gene>
<sequence length="194" mass="21027">MAGCATSPRLRTLLMMKSICDSKLVELSSMNVPGKRADGSSYVKSSPPPMDTRTPEALQVRCRPFGGGENHLVSSHVLGEAGGSVRLLLTKNHPVPSPAFRAGAPVNLLARLPISNLFTLALKTPRLYPSGNTDYGKEFHSLAVRTRKLEAKRLINVLTFFKGSSYLTDGKRLATPTPMYTRNARGVTCVLPAF</sequence>
<protein>
    <submittedName>
        <fullName evidence="2">SFRICE_023019</fullName>
    </submittedName>
</protein>
<dbReference type="EMBL" id="ODYU01010924">
    <property type="protein sequence ID" value="SOQ56339.1"/>
    <property type="molecule type" value="Genomic_DNA"/>
</dbReference>
<dbReference type="AlphaFoldDB" id="A0A2H1WTD9"/>
<reference evidence="2" key="1">
    <citation type="submission" date="2016-07" db="EMBL/GenBank/DDBJ databases">
        <authorList>
            <person name="Bretaudeau A."/>
        </authorList>
    </citation>
    <scope>NUCLEOTIDE SEQUENCE</scope>
    <source>
        <strain evidence="2">Rice</strain>
        <tissue evidence="2">Whole body</tissue>
    </source>
</reference>